<evidence type="ECO:0000313" key="7">
    <source>
        <dbReference type="EMBL" id="KZV91978.1"/>
    </source>
</evidence>
<proteinExistence type="predicted"/>
<keyword evidence="3" id="KW-0460">Magnesium</keyword>
<dbReference type="SUPFAM" id="SSF52540">
    <property type="entry name" value="P-loop containing nucleoside triphosphate hydrolases"/>
    <property type="match status" value="1"/>
</dbReference>
<sequence length="259" mass="28403">MPPPTSTTAFSELLKGAGVARRIATVKTRQDFHHMFSKSQGAPAVLFIGRANVGKSSLINRLVMRNDLARSGKRPGLTQELNFFGIGKPPKVFLVDAPGYGRRGRPEWGALVDSYLDMPNNHLRRVFILLNFEHGLVGSWDPQMLELLHQRVHDAHGVGFAFQAVFTKAEGPDARAGSARAKELLQQIHQIAPTCLPPVFTSAHLGTGIDALQLAIGEACGLAEKAAYREEMARGALDDNEIEYHHVAPRSPSTRTQRQ</sequence>
<dbReference type="GO" id="GO:0016787">
    <property type="term" value="F:hydrolase activity"/>
    <property type="evidence" value="ECO:0007669"/>
    <property type="project" value="UniProtKB-KW"/>
</dbReference>
<keyword evidence="4" id="KW-0342">GTP-binding</keyword>
<dbReference type="CDD" id="cd01876">
    <property type="entry name" value="YihA_EngB"/>
    <property type="match status" value="1"/>
</dbReference>
<dbReference type="Gene3D" id="3.40.50.300">
    <property type="entry name" value="P-loop containing nucleotide triphosphate hydrolases"/>
    <property type="match status" value="1"/>
</dbReference>
<feature type="domain" description="EngB-type G" evidence="6">
    <location>
        <begin position="41"/>
        <end position="222"/>
    </location>
</feature>
<dbReference type="PANTHER" id="PTHR46498:SF1">
    <property type="entry name" value="GTP-BINDING PROTEIN 8"/>
    <property type="match status" value="1"/>
</dbReference>
<evidence type="ECO:0000256" key="1">
    <source>
        <dbReference type="ARBA" id="ARBA00022723"/>
    </source>
</evidence>
<evidence type="ECO:0000313" key="8">
    <source>
        <dbReference type="Proteomes" id="UP000077266"/>
    </source>
</evidence>
<dbReference type="Proteomes" id="UP000077266">
    <property type="component" value="Unassembled WGS sequence"/>
</dbReference>
<keyword evidence="7" id="KW-0378">Hydrolase</keyword>
<accession>A0A165HHG7</accession>
<dbReference type="GO" id="GO:0005739">
    <property type="term" value="C:mitochondrion"/>
    <property type="evidence" value="ECO:0007669"/>
    <property type="project" value="TreeGrafter"/>
</dbReference>
<protein>
    <submittedName>
        <fullName evidence="7">p-loop containing nucleoside triphosphate hydrolase protein</fullName>
    </submittedName>
</protein>
<dbReference type="EMBL" id="KV426016">
    <property type="protein sequence ID" value="KZV91978.1"/>
    <property type="molecule type" value="Genomic_DNA"/>
</dbReference>
<dbReference type="AlphaFoldDB" id="A0A165HHG7"/>
<dbReference type="Pfam" id="PF01926">
    <property type="entry name" value="MMR_HSR1"/>
    <property type="match status" value="1"/>
</dbReference>
<dbReference type="InterPro" id="IPR006073">
    <property type="entry name" value="GTP-bd"/>
</dbReference>
<dbReference type="InParanoid" id="A0A165HHG7"/>
<gene>
    <name evidence="7" type="ORF">EXIGLDRAFT_769372</name>
</gene>
<evidence type="ECO:0000256" key="5">
    <source>
        <dbReference type="SAM" id="MobiDB-lite"/>
    </source>
</evidence>
<reference evidence="7 8" key="1">
    <citation type="journal article" date="2016" name="Mol. Biol. Evol.">
        <title>Comparative Genomics of Early-Diverging Mushroom-Forming Fungi Provides Insights into the Origins of Lignocellulose Decay Capabilities.</title>
        <authorList>
            <person name="Nagy L.G."/>
            <person name="Riley R."/>
            <person name="Tritt A."/>
            <person name="Adam C."/>
            <person name="Daum C."/>
            <person name="Floudas D."/>
            <person name="Sun H."/>
            <person name="Yadav J.S."/>
            <person name="Pangilinan J."/>
            <person name="Larsson K.H."/>
            <person name="Matsuura K."/>
            <person name="Barry K."/>
            <person name="Labutti K."/>
            <person name="Kuo R."/>
            <person name="Ohm R.A."/>
            <person name="Bhattacharya S.S."/>
            <person name="Shirouzu T."/>
            <person name="Yoshinaga Y."/>
            <person name="Martin F.M."/>
            <person name="Grigoriev I.V."/>
            <person name="Hibbett D.S."/>
        </authorList>
    </citation>
    <scope>NUCLEOTIDE SEQUENCE [LARGE SCALE GENOMIC DNA]</scope>
    <source>
        <strain evidence="7 8">HHB12029</strain>
    </source>
</reference>
<dbReference type="InterPro" id="IPR027417">
    <property type="entry name" value="P-loop_NTPase"/>
</dbReference>
<dbReference type="InterPro" id="IPR052279">
    <property type="entry name" value="EngB_GTPase"/>
</dbReference>
<evidence type="ECO:0000259" key="6">
    <source>
        <dbReference type="PROSITE" id="PS51706"/>
    </source>
</evidence>
<dbReference type="GO" id="GO:0046872">
    <property type="term" value="F:metal ion binding"/>
    <property type="evidence" value="ECO:0007669"/>
    <property type="project" value="UniProtKB-KW"/>
</dbReference>
<dbReference type="InterPro" id="IPR030393">
    <property type="entry name" value="G_ENGB_dom"/>
</dbReference>
<name>A0A165HHG7_EXIGL</name>
<keyword evidence="1" id="KW-0479">Metal-binding</keyword>
<evidence type="ECO:0000256" key="3">
    <source>
        <dbReference type="ARBA" id="ARBA00022842"/>
    </source>
</evidence>
<dbReference type="PROSITE" id="PS51706">
    <property type="entry name" value="G_ENGB"/>
    <property type="match status" value="1"/>
</dbReference>
<evidence type="ECO:0000256" key="2">
    <source>
        <dbReference type="ARBA" id="ARBA00022741"/>
    </source>
</evidence>
<evidence type="ECO:0000256" key="4">
    <source>
        <dbReference type="ARBA" id="ARBA00023134"/>
    </source>
</evidence>
<dbReference type="GO" id="GO:0005525">
    <property type="term" value="F:GTP binding"/>
    <property type="evidence" value="ECO:0007669"/>
    <property type="project" value="UniProtKB-KW"/>
</dbReference>
<dbReference type="PANTHER" id="PTHR46498">
    <property type="entry name" value="GTP-BINDING PROTEIN 8"/>
    <property type="match status" value="1"/>
</dbReference>
<keyword evidence="8" id="KW-1185">Reference proteome</keyword>
<keyword evidence="2" id="KW-0547">Nucleotide-binding</keyword>
<organism evidence="7 8">
    <name type="scientific">Exidia glandulosa HHB12029</name>
    <dbReference type="NCBI Taxonomy" id="1314781"/>
    <lineage>
        <taxon>Eukaryota</taxon>
        <taxon>Fungi</taxon>
        <taxon>Dikarya</taxon>
        <taxon>Basidiomycota</taxon>
        <taxon>Agaricomycotina</taxon>
        <taxon>Agaricomycetes</taxon>
        <taxon>Auriculariales</taxon>
        <taxon>Exidiaceae</taxon>
        <taxon>Exidia</taxon>
    </lineage>
</organism>
<dbReference type="STRING" id="1314781.A0A165HHG7"/>
<feature type="region of interest" description="Disordered" evidence="5">
    <location>
        <begin position="240"/>
        <end position="259"/>
    </location>
</feature>
<dbReference type="OrthoDB" id="391988at2759"/>